<accession>A0A6J5LBL3</accession>
<gene>
    <name evidence="1" type="ORF">UFOVP124_28</name>
</gene>
<protein>
    <submittedName>
        <fullName evidence="1">Uncharacterized protein</fullName>
    </submittedName>
</protein>
<proteinExistence type="predicted"/>
<dbReference type="EMBL" id="LR796250">
    <property type="protein sequence ID" value="CAB4130743.1"/>
    <property type="molecule type" value="Genomic_DNA"/>
</dbReference>
<name>A0A6J5LBL3_9CAUD</name>
<organism evidence="1">
    <name type="scientific">uncultured Caudovirales phage</name>
    <dbReference type="NCBI Taxonomy" id="2100421"/>
    <lineage>
        <taxon>Viruses</taxon>
        <taxon>Duplodnaviria</taxon>
        <taxon>Heunggongvirae</taxon>
        <taxon>Uroviricota</taxon>
        <taxon>Caudoviricetes</taxon>
        <taxon>Peduoviridae</taxon>
        <taxon>Maltschvirus</taxon>
        <taxon>Maltschvirus maltsch</taxon>
    </lineage>
</organism>
<evidence type="ECO:0000313" key="1">
    <source>
        <dbReference type="EMBL" id="CAB4130743.1"/>
    </source>
</evidence>
<reference evidence="1" key="1">
    <citation type="submission" date="2020-04" db="EMBL/GenBank/DDBJ databases">
        <authorList>
            <person name="Chiriac C."/>
            <person name="Salcher M."/>
            <person name="Ghai R."/>
            <person name="Kavagutti S V."/>
        </authorList>
    </citation>
    <scope>NUCLEOTIDE SEQUENCE</scope>
</reference>
<sequence>MNTETLRRGEDKQLARLTKQVRSIVAAKVADAGAHASKALTDALDATPEGRPTAARVRRSPSYQASLVRLDELLDSLASTVEECRTVTYADSYRFWWNYHAENMRRSTTPDAPKGLMDRCRTTMIHGYPVRKFLQGPINRAAAGLLPMLTVAGNRATSAQSATQAIRLWQERSASAIVQNAITALVDSQTMADRRAGRDAIRRDMLHDDPELND</sequence>